<accession>A0ABW5M603</accession>
<reference evidence="3" key="1">
    <citation type="journal article" date="2019" name="Int. J. Syst. Evol. Microbiol.">
        <title>The Global Catalogue of Microorganisms (GCM) 10K type strain sequencing project: providing services to taxonomists for standard genome sequencing and annotation.</title>
        <authorList>
            <consortium name="The Broad Institute Genomics Platform"/>
            <consortium name="The Broad Institute Genome Sequencing Center for Infectious Disease"/>
            <person name="Wu L."/>
            <person name="Ma J."/>
        </authorList>
    </citation>
    <scope>NUCLEOTIDE SEQUENCE [LARGE SCALE GENOMIC DNA]</scope>
    <source>
        <strain evidence="3">KCTC 42805</strain>
    </source>
</reference>
<sequence>MRTFIRSVGWMGVFLGVSFLAKAQLQADSAAVRKRDPYTLVITTGGGLSYYATQLGVPASLEQARAIRFGLPGSLRVMWHPDHRLRVGLETGWTTLYSYRGRVAGERAQVYVSAVPILLEFSMPLAWVSGTERSLARRLSLTAGAGVYLINSRLNFAGRVDDGTASTGWMAAGTYTYPVGRRFRIAGEVKWFDAVASGDAVFIAQLQLVWRAFSW</sequence>
<dbReference type="Proteomes" id="UP001597469">
    <property type="component" value="Unassembled WGS sequence"/>
</dbReference>
<gene>
    <name evidence="2" type="ORF">ACFSUS_17265</name>
</gene>
<feature type="signal peptide" evidence="1">
    <location>
        <begin position="1"/>
        <end position="23"/>
    </location>
</feature>
<evidence type="ECO:0000313" key="3">
    <source>
        <dbReference type="Proteomes" id="UP001597469"/>
    </source>
</evidence>
<protein>
    <recommendedName>
        <fullName evidence="4">Outer membrane beta-barrel protein</fullName>
    </recommendedName>
</protein>
<name>A0ABW5M603_9BACT</name>
<organism evidence="2 3">
    <name type="scientific">Spirosoma soli</name>
    <dbReference type="NCBI Taxonomy" id="1770529"/>
    <lineage>
        <taxon>Bacteria</taxon>
        <taxon>Pseudomonadati</taxon>
        <taxon>Bacteroidota</taxon>
        <taxon>Cytophagia</taxon>
        <taxon>Cytophagales</taxon>
        <taxon>Cytophagaceae</taxon>
        <taxon>Spirosoma</taxon>
    </lineage>
</organism>
<keyword evidence="1" id="KW-0732">Signal</keyword>
<comment type="caution">
    <text evidence="2">The sequence shown here is derived from an EMBL/GenBank/DDBJ whole genome shotgun (WGS) entry which is preliminary data.</text>
</comment>
<keyword evidence="3" id="KW-1185">Reference proteome</keyword>
<dbReference type="EMBL" id="JBHULN010000010">
    <property type="protein sequence ID" value="MFD2572393.1"/>
    <property type="molecule type" value="Genomic_DNA"/>
</dbReference>
<feature type="chain" id="PRO_5045890864" description="Outer membrane beta-barrel protein" evidence="1">
    <location>
        <begin position="24"/>
        <end position="215"/>
    </location>
</feature>
<evidence type="ECO:0008006" key="4">
    <source>
        <dbReference type="Google" id="ProtNLM"/>
    </source>
</evidence>
<proteinExistence type="predicted"/>
<evidence type="ECO:0000256" key="1">
    <source>
        <dbReference type="SAM" id="SignalP"/>
    </source>
</evidence>
<dbReference type="RefSeq" id="WP_381524747.1">
    <property type="nucleotide sequence ID" value="NZ_JBHULN010000010.1"/>
</dbReference>
<evidence type="ECO:0000313" key="2">
    <source>
        <dbReference type="EMBL" id="MFD2572393.1"/>
    </source>
</evidence>